<organism evidence="2 3">
    <name type="scientific">Acetohalobium arabaticum (strain ATCC 49924 / DSM 5501 / Z-7288)</name>
    <dbReference type="NCBI Taxonomy" id="574087"/>
    <lineage>
        <taxon>Bacteria</taxon>
        <taxon>Bacillati</taxon>
        <taxon>Bacillota</taxon>
        <taxon>Clostridia</taxon>
        <taxon>Halanaerobiales</taxon>
        <taxon>Halobacteroidaceae</taxon>
        <taxon>Acetohalobium</taxon>
    </lineage>
</organism>
<evidence type="ECO:0000313" key="3">
    <source>
        <dbReference type="Proteomes" id="UP000001661"/>
    </source>
</evidence>
<feature type="region of interest" description="Disordered" evidence="1">
    <location>
        <begin position="1"/>
        <end position="55"/>
    </location>
</feature>
<dbReference type="RefSeq" id="WP_013277418.1">
    <property type="nucleotide sequence ID" value="NC_014378.1"/>
</dbReference>
<dbReference type="Pfam" id="PF17253">
    <property type="entry name" value="DUF5320"/>
    <property type="match status" value="1"/>
</dbReference>
<dbReference type="InterPro" id="IPR035205">
    <property type="entry name" value="DUF5320"/>
</dbReference>
<dbReference type="KEGG" id="aar:Acear_0426"/>
<keyword evidence="3" id="KW-1185">Reference proteome</keyword>
<sequence length="55" mass="6071">MPRGDGTGPRGEGSQTGRNAGYCSGFDQPGYANDEVPRQRLAHRRGKRGGRNRRR</sequence>
<gene>
    <name evidence="2" type="ordered locus">Acear_0426</name>
</gene>
<feature type="compositionally biased region" description="Gly residues" evidence="1">
    <location>
        <begin position="1"/>
        <end position="11"/>
    </location>
</feature>
<dbReference type="STRING" id="574087.Acear_0426"/>
<proteinExistence type="predicted"/>
<evidence type="ECO:0000313" key="2">
    <source>
        <dbReference type="EMBL" id="ADL11972.1"/>
    </source>
</evidence>
<evidence type="ECO:0000256" key="1">
    <source>
        <dbReference type="SAM" id="MobiDB-lite"/>
    </source>
</evidence>
<feature type="compositionally biased region" description="Basic residues" evidence="1">
    <location>
        <begin position="40"/>
        <end position="55"/>
    </location>
</feature>
<dbReference type="Proteomes" id="UP000001661">
    <property type="component" value="Chromosome"/>
</dbReference>
<accession>D9QUR3</accession>
<name>D9QUR3_ACEAZ</name>
<reference evidence="2 3" key="1">
    <citation type="journal article" date="2010" name="Stand. Genomic Sci.">
        <title>Complete genome sequence of Acetohalobium arabaticum type strain (Z-7288).</title>
        <authorList>
            <person name="Sikorski J."/>
            <person name="Lapidus A."/>
            <person name="Chertkov O."/>
            <person name="Lucas S."/>
            <person name="Copeland A."/>
            <person name="Glavina Del Rio T."/>
            <person name="Nolan M."/>
            <person name="Tice H."/>
            <person name="Cheng J.F."/>
            <person name="Han C."/>
            <person name="Brambilla E."/>
            <person name="Pitluck S."/>
            <person name="Liolios K."/>
            <person name="Ivanova N."/>
            <person name="Mavromatis K."/>
            <person name="Mikhailova N."/>
            <person name="Pati A."/>
            <person name="Bruce D."/>
            <person name="Detter C."/>
            <person name="Tapia R."/>
            <person name="Goodwin L."/>
            <person name="Chen A."/>
            <person name="Palaniappan K."/>
            <person name="Land M."/>
            <person name="Hauser L."/>
            <person name="Chang Y.J."/>
            <person name="Jeffries C.D."/>
            <person name="Rohde M."/>
            <person name="Goker M."/>
            <person name="Spring S."/>
            <person name="Woyke T."/>
            <person name="Bristow J."/>
            <person name="Eisen J.A."/>
            <person name="Markowitz V."/>
            <person name="Hugenholtz P."/>
            <person name="Kyrpides N.C."/>
            <person name="Klenk H.P."/>
        </authorList>
    </citation>
    <scope>NUCLEOTIDE SEQUENCE [LARGE SCALE GENOMIC DNA]</scope>
    <source>
        <strain evidence="3">ATCC 49924 / DSM 5501 / Z-7288</strain>
    </source>
</reference>
<dbReference type="EMBL" id="CP002105">
    <property type="protein sequence ID" value="ADL11972.1"/>
    <property type="molecule type" value="Genomic_DNA"/>
</dbReference>
<protein>
    <submittedName>
        <fullName evidence="2">Uncharacterized protein</fullName>
    </submittedName>
</protein>
<dbReference type="HOGENOM" id="CLU_3021212_0_0_9"/>
<dbReference type="AlphaFoldDB" id="D9QUR3"/>